<dbReference type="Proteomes" id="UP000244446">
    <property type="component" value="Unassembled WGS sequence"/>
</dbReference>
<sequence>MSTFKFHNIELRTILIDGEPWFLAVDVCKAIGVTSRTAYQKLAADERSTVQRMYCGLQPGKPLVTINEQGLYRLTMRSNKSQAKEFQDWVTGTVLPAIRKDGG</sequence>
<gene>
    <name evidence="2" type="ORF">DC366_09770</name>
</gene>
<evidence type="ECO:0000313" key="2">
    <source>
        <dbReference type="EMBL" id="PVA09957.1"/>
    </source>
</evidence>
<comment type="caution">
    <text evidence="2">The sequence shown here is derived from an EMBL/GenBank/DDBJ whole genome shotgun (WGS) entry which is preliminary data.</text>
</comment>
<evidence type="ECO:0000313" key="3">
    <source>
        <dbReference type="Proteomes" id="UP000244446"/>
    </source>
</evidence>
<dbReference type="AlphaFoldDB" id="A0A2T7G6F7"/>
<accession>A0A2T7G6F7</accession>
<dbReference type="InterPro" id="IPR003497">
    <property type="entry name" value="BRO_N_domain"/>
</dbReference>
<name>A0A2T7G6F7_9RHOB</name>
<dbReference type="EMBL" id="QCYH01000005">
    <property type="protein sequence ID" value="PVA09957.1"/>
    <property type="molecule type" value="Genomic_DNA"/>
</dbReference>
<dbReference type="OrthoDB" id="9808959at2"/>
<feature type="domain" description="Bro-N" evidence="1">
    <location>
        <begin position="1"/>
        <end position="102"/>
    </location>
</feature>
<dbReference type="SMART" id="SM01040">
    <property type="entry name" value="Bro-N"/>
    <property type="match status" value="1"/>
</dbReference>
<reference evidence="2 3" key="1">
    <citation type="submission" date="2018-04" db="EMBL/GenBank/DDBJ databases">
        <title>Pelagivirga bohaiensis gen. nov., sp. nov., a bacterium isolated from the Bohai Sea.</title>
        <authorList>
            <person name="Ji X."/>
        </authorList>
    </citation>
    <scope>NUCLEOTIDE SEQUENCE [LARGE SCALE GENOMIC DNA]</scope>
    <source>
        <strain evidence="2 3">BH-SD19</strain>
    </source>
</reference>
<dbReference type="Pfam" id="PF02498">
    <property type="entry name" value="Bro-N"/>
    <property type="match status" value="1"/>
</dbReference>
<dbReference type="PANTHER" id="PTHR36180:SF2">
    <property type="entry name" value="BRO FAMILY PROTEIN"/>
    <property type="match status" value="1"/>
</dbReference>
<dbReference type="PANTHER" id="PTHR36180">
    <property type="entry name" value="DNA-BINDING PROTEIN-RELATED-RELATED"/>
    <property type="match status" value="1"/>
</dbReference>
<evidence type="ECO:0000259" key="1">
    <source>
        <dbReference type="PROSITE" id="PS51750"/>
    </source>
</evidence>
<dbReference type="PROSITE" id="PS51750">
    <property type="entry name" value="BRO_N"/>
    <property type="match status" value="1"/>
</dbReference>
<proteinExistence type="predicted"/>
<protein>
    <submittedName>
        <fullName evidence="2">BRO family protein</fullName>
    </submittedName>
</protein>
<keyword evidence="3" id="KW-1185">Reference proteome</keyword>
<organism evidence="2 3">
    <name type="scientific">Pelagivirga sediminicola</name>
    <dbReference type="NCBI Taxonomy" id="2170575"/>
    <lineage>
        <taxon>Bacteria</taxon>
        <taxon>Pseudomonadati</taxon>
        <taxon>Pseudomonadota</taxon>
        <taxon>Alphaproteobacteria</taxon>
        <taxon>Rhodobacterales</taxon>
        <taxon>Paracoccaceae</taxon>
        <taxon>Pelagivirga</taxon>
    </lineage>
</organism>